<feature type="transmembrane region" description="Helical" evidence="10">
    <location>
        <begin position="576"/>
        <end position="599"/>
    </location>
</feature>
<evidence type="ECO:0000313" key="13">
    <source>
        <dbReference type="EMBL" id="GBC60847.1"/>
    </source>
</evidence>
<dbReference type="CDD" id="cd06225">
    <property type="entry name" value="HAMP"/>
    <property type="match status" value="1"/>
</dbReference>
<keyword evidence="4 10" id="KW-0812">Transmembrane</keyword>
<evidence type="ECO:0000256" key="1">
    <source>
        <dbReference type="ARBA" id="ARBA00004651"/>
    </source>
</evidence>
<dbReference type="EMBL" id="BEXT01000001">
    <property type="protein sequence ID" value="GBC60847.1"/>
    <property type="molecule type" value="Genomic_DNA"/>
</dbReference>
<evidence type="ECO:0000256" key="7">
    <source>
        <dbReference type="ARBA" id="ARBA00029447"/>
    </source>
</evidence>
<evidence type="ECO:0000256" key="5">
    <source>
        <dbReference type="ARBA" id="ARBA00022989"/>
    </source>
</evidence>
<evidence type="ECO:0000259" key="11">
    <source>
        <dbReference type="PROSITE" id="PS50111"/>
    </source>
</evidence>
<dbReference type="GO" id="GO:0006935">
    <property type="term" value="P:chemotaxis"/>
    <property type="evidence" value="ECO:0007669"/>
    <property type="project" value="UniProtKB-KW"/>
</dbReference>
<dbReference type="Gene3D" id="3.30.450.20">
    <property type="entry name" value="PAS domain"/>
    <property type="match status" value="1"/>
</dbReference>
<keyword evidence="14" id="KW-1185">Reference proteome</keyword>
<dbReference type="Gene3D" id="1.20.120.1530">
    <property type="match status" value="2"/>
</dbReference>
<dbReference type="InterPro" id="IPR004089">
    <property type="entry name" value="MCPsignal_dom"/>
</dbReference>
<dbReference type="SUPFAM" id="SSF158472">
    <property type="entry name" value="HAMP domain-like"/>
    <property type="match status" value="1"/>
</dbReference>
<feature type="compositionally biased region" description="Low complexity" evidence="9">
    <location>
        <begin position="929"/>
        <end position="953"/>
    </location>
</feature>
<keyword evidence="8" id="KW-0807">Transducer</keyword>
<dbReference type="SMART" id="SM00304">
    <property type="entry name" value="HAMP"/>
    <property type="match status" value="3"/>
</dbReference>
<dbReference type="GO" id="GO:0004888">
    <property type="term" value="F:transmembrane signaling receptor activity"/>
    <property type="evidence" value="ECO:0007669"/>
    <property type="project" value="TreeGrafter"/>
</dbReference>
<keyword evidence="3" id="KW-0145">Chemotaxis</keyword>
<comment type="caution">
    <text evidence="13">The sequence shown here is derived from an EMBL/GenBank/DDBJ whole genome shotgun (WGS) entry which is preliminary data.</text>
</comment>
<dbReference type="CDD" id="cd11386">
    <property type="entry name" value="MCP_signal"/>
    <property type="match status" value="1"/>
</dbReference>
<evidence type="ECO:0000256" key="4">
    <source>
        <dbReference type="ARBA" id="ARBA00022692"/>
    </source>
</evidence>
<feature type="domain" description="Methyl-accepting transducer" evidence="11">
    <location>
        <begin position="917"/>
        <end position="1132"/>
    </location>
</feature>
<dbReference type="PROSITE" id="PS50885">
    <property type="entry name" value="HAMP"/>
    <property type="match status" value="3"/>
</dbReference>
<gene>
    <name evidence="13" type="ORF">DENIS_1806</name>
</gene>
<comment type="subcellular location">
    <subcellularLocation>
        <location evidence="1">Cell membrane</location>
        <topology evidence="1">Multi-pass membrane protein</topology>
    </subcellularLocation>
</comment>
<dbReference type="Pfam" id="PF00672">
    <property type="entry name" value="HAMP"/>
    <property type="match status" value="1"/>
</dbReference>
<evidence type="ECO:0000256" key="2">
    <source>
        <dbReference type="ARBA" id="ARBA00022475"/>
    </source>
</evidence>
<dbReference type="SMART" id="SM00283">
    <property type="entry name" value="MA"/>
    <property type="match status" value="1"/>
</dbReference>
<keyword evidence="5 10" id="KW-1133">Transmembrane helix</keyword>
<dbReference type="Pfam" id="PF18947">
    <property type="entry name" value="HAMP_2"/>
    <property type="match status" value="2"/>
</dbReference>
<dbReference type="AlphaFoldDB" id="A0A401FV42"/>
<evidence type="ECO:0000313" key="14">
    <source>
        <dbReference type="Proteomes" id="UP000288096"/>
    </source>
</evidence>
<dbReference type="Gene3D" id="1.10.287.950">
    <property type="entry name" value="Methyl-accepting chemotaxis protein"/>
    <property type="match status" value="1"/>
</dbReference>
<comment type="similarity">
    <text evidence="7">Belongs to the methyl-accepting chemotaxis (MCP) protein family.</text>
</comment>
<evidence type="ECO:0000259" key="12">
    <source>
        <dbReference type="PROSITE" id="PS50885"/>
    </source>
</evidence>
<accession>A0A401FV42</accession>
<dbReference type="PANTHER" id="PTHR43531:SF11">
    <property type="entry name" value="METHYL-ACCEPTING CHEMOTAXIS PROTEIN 3"/>
    <property type="match status" value="1"/>
</dbReference>
<reference evidence="14" key="2">
    <citation type="submission" date="2019-01" db="EMBL/GenBank/DDBJ databases">
        <title>Genome sequence of Desulfonema ishimotonii strain Tokyo 01.</title>
        <authorList>
            <person name="Fukui M."/>
        </authorList>
    </citation>
    <scope>NUCLEOTIDE SEQUENCE [LARGE SCALE GENOMIC DNA]</scope>
    <source>
        <strain evidence="14">Tokyo 01</strain>
    </source>
</reference>
<dbReference type="GO" id="GO:0007165">
    <property type="term" value="P:signal transduction"/>
    <property type="evidence" value="ECO:0007669"/>
    <property type="project" value="UniProtKB-KW"/>
</dbReference>
<dbReference type="Proteomes" id="UP000288096">
    <property type="component" value="Unassembled WGS sequence"/>
</dbReference>
<organism evidence="13 14">
    <name type="scientific">Desulfonema ishimotonii</name>
    <dbReference type="NCBI Taxonomy" id="45657"/>
    <lineage>
        <taxon>Bacteria</taxon>
        <taxon>Pseudomonadati</taxon>
        <taxon>Thermodesulfobacteriota</taxon>
        <taxon>Desulfobacteria</taxon>
        <taxon>Desulfobacterales</taxon>
        <taxon>Desulfococcaceae</taxon>
        <taxon>Desulfonema</taxon>
    </lineage>
</organism>
<protein>
    <submittedName>
        <fullName evidence="13">Methyl-accepting chemotaxis sensory transducer</fullName>
    </submittedName>
</protein>
<dbReference type="InterPro" id="IPR033479">
    <property type="entry name" value="dCache_1"/>
</dbReference>
<evidence type="ECO:0000256" key="10">
    <source>
        <dbReference type="SAM" id="Phobius"/>
    </source>
</evidence>
<dbReference type="InterPro" id="IPR051310">
    <property type="entry name" value="MCP_chemotaxis"/>
</dbReference>
<evidence type="ECO:0000256" key="8">
    <source>
        <dbReference type="PROSITE-ProRule" id="PRU00284"/>
    </source>
</evidence>
<dbReference type="GO" id="GO:0005886">
    <property type="term" value="C:plasma membrane"/>
    <property type="evidence" value="ECO:0007669"/>
    <property type="project" value="UniProtKB-SubCell"/>
</dbReference>
<keyword evidence="2" id="KW-1003">Cell membrane</keyword>
<dbReference type="InterPro" id="IPR003660">
    <property type="entry name" value="HAMP_dom"/>
</dbReference>
<feature type="region of interest" description="Disordered" evidence="9">
    <location>
        <begin position="922"/>
        <end position="953"/>
    </location>
</feature>
<feature type="domain" description="HAMP" evidence="12">
    <location>
        <begin position="691"/>
        <end position="743"/>
    </location>
</feature>
<name>A0A401FV42_9BACT</name>
<feature type="domain" description="HAMP" evidence="12">
    <location>
        <begin position="600"/>
        <end position="652"/>
    </location>
</feature>
<dbReference type="Pfam" id="PF02743">
    <property type="entry name" value="dCache_1"/>
    <property type="match status" value="1"/>
</dbReference>
<keyword evidence="6 10" id="KW-0472">Membrane</keyword>
<dbReference type="RefSeq" id="WP_166404994.1">
    <property type="nucleotide sequence ID" value="NZ_BEXT01000001.1"/>
</dbReference>
<proteinExistence type="inferred from homology"/>
<reference evidence="14" key="1">
    <citation type="submission" date="2017-11" db="EMBL/GenBank/DDBJ databases">
        <authorList>
            <person name="Watanabe M."/>
            <person name="Kojima H."/>
        </authorList>
    </citation>
    <scope>NUCLEOTIDE SEQUENCE [LARGE SCALE GENOMIC DNA]</scope>
    <source>
        <strain evidence="14">Tokyo 01</strain>
    </source>
</reference>
<dbReference type="Pfam" id="PF00015">
    <property type="entry name" value="MCPsignal"/>
    <property type="match status" value="1"/>
</dbReference>
<evidence type="ECO:0000256" key="6">
    <source>
        <dbReference type="ARBA" id="ARBA00023136"/>
    </source>
</evidence>
<dbReference type="SUPFAM" id="SSF58104">
    <property type="entry name" value="Methyl-accepting chemotaxis protein (MCP) signaling domain"/>
    <property type="match status" value="1"/>
</dbReference>
<feature type="region of interest" description="Disordered" evidence="9">
    <location>
        <begin position="1163"/>
        <end position="1231"/>
    </location>
</feature>
<evidence type="ECO:0000256" key="3">
    <source>
        <dbReference type="ARBA" id="ARBA00022500"/>
    </source>
</evidence>
<sequence length="1231" mass="134354">MIRLKNIRLKPKLTFLFLAVGLLPLILTGLLSWKFASDALTAKSYAHLEAVREIKKARIEKYFDECRDDTDVLVGTTEMFRKAAFEKLKTVQELKRAQVEAFFAKARADILVLSKSEDALKMYTRLMKYHNETEAGADEAYDVSTDAYKTIYDKYGSVLTNYAETYGYYDLFLICAPHGHVMFTAAREKDMGTNLGHGPYRDEGLARLWRRVVRTEAVAIEDFSPYSPSNGQQTAFIGAPIYDHSDTLMGLVALQIPTGPLNTIVLRRQGMGETGETYLVGKHEGKTAYRSDRMIKEGRIGTAKAGSEISRALGGDAGQEVKTGSTGDLEIVSYDPLKIPGLDWAIISTIKFEEAIAPGEESEQDDFFTKYVRKHGYRDLFLIHPRGRIFYSAKHEKDYNTNIISGQYDKSGLGKLVRQVSQTRQFGLADFAPYAPSNNEPAAFIAQPVIHNGQMQFIVALQVSIESVSRIMHERTGMGRSGETYLVGPDNLMRSDALHDPANRSVRASFANPDRGSVDTEAVRTALSGSPGSGIITGYKGNSVLSAFTPLKAGDMTWALLAEIDEAEVMEPINRLMLFLLGAGLLIGLFVVPFAFFIAKSIAVPLVRGVRFTRSLAAGDFDADIDIEQKDEAGILANALKDMKGHISRVLKETDDLSRAIRQGRLDTRGNAETFSGTWRELVAGVNDVIDAFVTPINMTAETIDRIAKGDIPEKITEAYQGDFNTIRDNLNLLIEAMNEVTLLAEGIAEGSLDKEVRERSEADKLVRALNYMKGRISDILREMHALIRAVREGSLNTRGNADEFSGTWKELVAGVNDLIDAFVTPINMTAAALERISEGDIPEKISESYQGDFDTIRNNLNLLIDAMNDITHLAGEMSEGNLSIEIRERSAQDKLMRALDLMIKKLNRVVADVKIAADNVGSGSQQMSAGAEEMSQGAAEQASAAEEASASMEQMAANIRQNADNAAQTDKIALKSAGDAGESGKAVAETVAAMREIARTISFIREIAGQTDLLALNAAIEAARAGENGRGFAVVASEVRKLAERSKKAASEIGELSVSSVALAEKTGDMLEHLVPDIRKTAELVQEISAASSEQDRGAEQVNKAIQQLDTVIQQNTSASEEMASTAEELAVQAGQLRSAVGFFRIDGNSLKIKRDIENAGTAEKGADTGSGTETGDTPAPVNTDRESRYHSHISMISAQADHMPSGSGTGISERHRKGNGEDTEFEKYR</sequence>
<dbReference type="PROSITE" id="PS50111">
    <property type="entry name" value="CHEMOTAXIS_TRANSDUC_2"/>
    <property type="match status" value="1"/>
</dbReference>
<feature type="domain" description="HAMP" evidence="12">
    <location>
        <begin position="821"/>
        <end position="873"/>
    </location>
</feature>
<dbReference type="PANTHER" id="PTHR43531">
    <property type="entry name" value="PROTEIN ICFG"/>
    <property type="match status" value="1"/>
</dbReference>
<evidence type="ECO:0000256" key="9">
    <source>
        <dbReference type="SAM" id="MobiDB-lite"/>
    </source>
</evidence>